<feature type="region of interest" description="Disordered" evidence="1">
    <location>
        <begin position="1"/>
        <end position="54"/>
    </location>
</feature>
<accession>Q3TU66</accession>
<evidence type="ECO:0000313" key="2">
    <source>
        <dbReference type="EMBL" id="BAE36105.1"/>
    </source>
</evidence>
<name>Q3TU66_MOUSE</name>
<reference evidence="2" key="7">
    <citation type="journal article" date="2005" name="Science">
        <title>The Transcriptional Landscape of the Mammalian Genome.</title>
        <authorList>
            <consortium name="The FANTOM Consortium"/>
            <consortium name="Riken Genome Exploration Research Group and Genome Science Group (Genome Network Project Core Group)"/>
        </authorList>
    </citation>
    <scope>NUCLEOTIDE SEQUENCE</scope>
    <source>
        <strain evidence="2">C57BL/6J</strain>
        <tissue evidence="2">Head</tissue>
    </source>
</reference>
<reference evidence="2" key="5">
    <citation type="journal article" date="2002" name="Nature">
        <title>Analysis of the mouse transcriptome based on functional annotation of 60,770 full-length cDNAs.</title>
        <authorList>
            <consortium name="The FANTOM Consortium and the RIKEN Genome Exploration Research Group Phase I and II Team"/>
        </authorList>
    </citation>
    <scope>NUCLEOTIDE SEQUENCE</scope>
    <source>
        <strain evidence="2">C57BL/6J</strain>
        <tissue evidence="2">Head</tissue>
    </source>
</reference>
<organism evidence="2">
    <name type="scientific">Mus musculus</name>
    <name type="common">Mouse</name>
    <dbReference type="NCBI Taxonomy" id="10090"/>
    <lineage>
        <taxon>Eukaryota</taxon>
        <taxon>Metazoa</taxon>
        <taxon>Chordata</taxon>
        <taxon>Craniata</taxon>
        <taxon>Vertebrata</taxon>
        <taxon>Euteleostomi</taxon>
        <taxon>Mammalia</taxon>
        <taxon>Eutheria</taxon>
        <taxon>Euarchontoglires</taxon>
        <taxon>Glires</taxon>
        <taxon>Rodentia</taxon>
        <taxon>Myomorpha</taxon>
        <taxon>Muroidea</taxon>
        <taxon>Muridae</taxon>
        <taxon>Murinae</taxon>
        <taxon>Mus</taxon>
        <taxon>Mus</taxon>
    </lineage>
</organism>
<protein>
    <submittedName>
        <fullName evidence="2">Uncharacterized protein</fullName>
    </submittedName>
</protein>
<reference evidence="2" key="8">
    <citation type="journal article" date="2005" name="Science">
        <title>Antisense Transcription in the Mammalian Transcriptome.</title>
        <authorList>
            <consortium name="RIKEN Genome Exploration Research Group and Genome Science Group (Genome Network Project Core Group) and the FANTOM Consortium"/>
        </authorList>
    </citation>
    <scope>NUCLEOTIDE SEQUENCE</scope>
    <source>
        <strain evidence="2">C57BL/6J</strain>
        <tissue evidence="2">Head</tissue>
    </source>
</reference>
<sequence>MNTKRRCGGRAAGRLARSPPEGNLRGRAGGGGAGRGVGAPPPPQRSGADKSRASEDVTCYRELLLAARGNLHLKITEGEGEDLPFVVLGEEEAAALASPLSPITSAIQTGTRGGEITKGLIFNWV</sequence>
<reference evidence="2" key="2">
    <citation type="journal article" date="2000" name="Genome Res.">
        <title>Normalization and subtraction of cap-trapper-selected cDNAs to prepare full-length cDNA libraries for rapid discovery of new genes.</title>
        <authorList>
            <person name="Carninci P."/>
            <person name="Shibata Y."/>
            <person name="Hayatsu N."/>
            <person name="Sugahara Y."/>
            <person name="Shibata K."/>
            <person name="Itoh M."/>
            <person name="Konno H."/>
            <person name="Okazaki Y."/>
            <person name="Muramatsu M."/>
            <person name="Hayashizaki Y."/>
        </authorList>
    </citation>
    <scope>NUCLEOTIDE SEQUENCE</scope>
    <source>
        <strain evidence="2">C57BL/6J</strain>
        <tissue evidence="2">Head</tissue>
    </source>
</reference>
<proteinExistence type="evidence at transcript level"/>
<reference evidence="2" key="3">
    <citation type="journal article" date="2000" name="Genome Res.">
        <title>RIKEN integrated sequence analysis (RISA) system--384-format sequencing pipeline with 384 multicapillary sequencer.</title>
        <authorList>
            <person name="Shibata K."/>
            <person name="Itoh M."/>
            <person name="Aizawa K."/>
            <person name="Nagaoka S."/>
            <person name="Sasaki N."/>
            <person name="Carninci P."/>
            <person name="Konno H."/>
            <person name="Akiyama J."/>
            <person name="Nishi K."/>
            <person name="Kitsunai T."/>
            <person name="Tashiro H."/>
            <person name="Itoh M."/>
            <person name="Sumi N."/>
            <person name="Ishii Y."/>
            <person name="Nakamura S."/>
            <person name="Hazama M."/>
            <person name="Nishine T."/>
            <person name="Harada A."/>
            <person name="Yamamoto R."/>
            <person name="Matsumoto H."/>
            <person name="Sakaguchi S."/>
            <person name="Ikegami T."/>
            <person name="Kashiwagi K."/>
            <person name="Fujiwake S."/>
            <person name="Inoue K."/>
            <person name="Togawa Y."/>
            <person name="Izawa M."/>
            <person name="Ohara E."/>
            <person name="Watahiki M."/>
            <person name="Yoneda Y."/>
            <person name="Ishikawa T."/>
            <person name="Ozawa K."/>
            <person name="Tanaka T."/>
            <person name="Matsuura S."/>
            <person name="Kawai J."/>
            <person name="Okazaki Y."/>
            <person name="Muramatsu M."/>
            <person name="Inoue Y."/>
            <person name="Kira A."/>
            <person name="Hayashizaki Y."/>
        </authorList>
    </citation>
    <scope>NUCLEOTIDE SEQUENCE</scope>
    <source>
        <strain evidence="2">C57BL/6J</strain>
        <tissue evidence="2">Head</tissue>
    </source>
</reference>
<dbReference type="AlphaFoldDB" id="Q3TU66"/>
<dbReference type="EMBL" id="AK160944">
    <property type="protein sequence ID" value="BAE36105.1"/>
    <property type="molecule type" value="mRNA"/>
</dbReference>
<reference evidence="2" key="4">
    <citation type="journal article" date="2001" name="Nature">
        <title>Functional annotation of a full-length mouse cDNA collection.</title>
        <authorList>
            <consortium name="The RIKEN Genome Exploration Research Group Phase II Team and the FANTOM Consortium"/>
        </authorList>
    </citation>
    <scope>NUCLEOTIDE SEQUENCE</scope>
    <source>
        <strain evidence="2">C57BL/6J</strain>
        <tissue evidence="2">Head</tissue>
    </source>
</reference>
<feature type="compositionally biased region" description="Gly residues" evidence="1">
    <location>
        <begin position="27"/>
        <end position="37"/>
    </location>
</feature>
<evidence type="ECO:0000256" key="1">
    <source>
        <dbReference type="SAM" id="MobiDB-lite"/>
    </source>
</evidence>
<reference evidence="2" key="1">
    <citation type="journal article" date="1999" name="Methods Enzymol.">
        <title>High-efficiency full-length cDNA cloning.</title>
        <authorList>
            <person name="Carninci P."/>
            <person name="Hayashizaki Y."/>
        </authorList>
    </citation>
    <scope>NUCLEOTIDE SEQUENCE</scope>
    <source>
        <strain evidence="2">C57BL/6J</strain>
        <tissue evidence="2">Head</tissue>
    </source>
</reference>
<reference evidence="2" key="6">
    <citation type="submission" date="2004-04" db="EMBL/GenBank/DDBJ databases">
        <authorList>
            <person name="Arakawa T."/>
            <person name="Carninci P."/>
            <person name="Fukuda S."/>
            <person name="Hashizume W."/>
            <person name="Hayashida K."/>
            <person name="Hori F."/>
            <person name="Iida J."/>
            <person name="Imamura K."/>
            <person name="Imotani K."/>
            <person name="Itoh M."/>
            <person name="Kanagawa S."/>
            <person name="Kawai J."/>
            <person name="Kojima M."/>
            <person name="Konno H."/>
            <person name="Murata M."/>
            <person name="Nakamura M."/>
            <person name="Ninomiya N."/>
            <person name="Nishiyori H."/>
            <person name="Nomura K."/>
            <person name="Ohno M."/>
            <person name="Sakazume N."/>
            <person name="Sano H."/>
            <person name="Sasaki D."/>
            <person name="Shibata K."/>
            <person name="Shiraki T."/>
            <person name="Tagami M."/>
            <person name="Tagami Y."/>
            <person name="Waki K."/>
            <person name="Watahiki A."/>
            <person name="Muramatsu M."/>
            <person name="Hayashizaki Y."/>
        </authorList>
    </citation>
    <scope>NUCLEOTIDE SEQUENCE</scope>
    <source>
        <strain evidence="2">C57BL/6J</strain>
        <tissue evidence="2">Head</tissue>
    </source>
</reference>